<evidence type="ECO:0000256" key="2">
    <source>
        <dbReference type="SAM" id="SignalP"/>
    </source>
</evidence>
<protein>
    <submittedName>
        <fullName evidence="4">Outer membrane protein</fullName>
    </submittedName>
</protein>
<comment type="caution">
    <text evidence="4">The sequence shown here is derived from an EMBL/GenBank/DDBJ whole genome shotgun (WGS) entry which is preliminary data.</text>
</comment>
<reference evidence="5" key="1">
    <citation type="journal article" date="2019" name="Int. J. Syst. Evol. Microbiol.">
        <title>The Global Catalogue of Microorganisms (GCM) 10K type strain sequencing project: providing services to taxonomists for standard genome sequencing and annotation.</title>
        <authorList>
            <consortium name="The Broad Institute Genomics Platform"/>
            <consortium name="The Broad Institute Genome Sequencing Center for Infectious Disease"/>
            <person name="Wu L."/>
            <person name="Ma J."/>
        </authorList>
    </citation>
    <scope>NUCLEOTIDE SEQUENCE [LARGE SCALE GENOMIC DNA]</scope>
    <source>
        <strain evidence="5">VKM B-3226</strain>
    </source>
</reference>
<feature type="signal peptide" evidence="2">
    <location>
        <begin position="1"/>
        <end position="19"/>
    </location>
</feature>
<dbReference type="InterPro" id="IPR027385">
    <property type="entry name" value="Beta-barrel_OMP"/>
</dbReference>
<dbReference type="InterPro" id="IPR011250">
    <property type="entry name" value="OMP/PagP_B-barrel"/>
</dbReference>
<evidence type="ECO:0000313" key="4">
    <source>
        <dbReference type="EMBL" id="MFC3570674.1"/>
    </source>
</evidence>
<keyword evidence="5" id="KW-1185">Reference proteome</keyword>
<sequence length="200" mass="21603">MKAIGYATLVSLIAGGAYAGGYVAPVVEQPVVAPIEPMTIEPSNWNGFYAGLQYGKGSGDLGNRGTQPDFGDFDAYGVHAGYQRGFGKFVLGGELDYNKLSPDEEAYSDGDMTRLRLRAGYDMGKFLPYATLGAAKLDTDEFSDTGLTYGLGVDYKVAEHFTVGAEYTRNDFKDVLQDSAGVDGNDLDMDMVQIRASYKF</sequence>
<evidence type="ECO:0000313" key="5">
    <source>
        <dbReference type="Proteomes" id="UP001595596"/>
    </source>
</evidence>
<dbReference type="Pfam" id="PF13505">
    <property type="entry name" value="OMP_b-brl"/>
    <property type="match status" value="1"/>
</dbReference>
<evidence type="ECO:0000259" key="3">
    <source>
        <dbReference type="Pfam" id="PF13505"/>
    </source>
</evidence>
<name>A0ABV7S0P3_9RHOB</name>
<dbReference type="RefSeq" id="WP_019351416.1">
    <property type="nucleotide sequence ID" value="NZ_JBHRXE010000041.1"/>
</dbReference>
<keyword evidence="1 2" id="KW-0732">Signal</keyword>
<evidence type="ECO:0000256" key="1">
    <source>
        <dbReference type="ARBA" id="ARBA00022729"/>
    </source>
</evidence>
<gene>
    <name evidence="4" type="ORF">ACFOMP_14545</name>
</gene>
<dbReference type="EMBL" id="JBHRXE010000041">
    <property type="protein sequence ID" value="MFC3570674.1"/>
    <property type="molecule type" value="Genomic_DNA"/>
</dbReference>
<dbReference type="SUPFAM" id="SSF56925">
    <property type="entry name" value="OMPA-like"/>
    <property type="match status" value="1"/>
</dbReference>
<feature type="chain" id="PRO_5047106323" evidence="2">
    <location>
        <begin position="20"/>
        <end position="200"/>
    </location>
</feature>
<dbReference type="Gene3D" id="2.40.160.20">
    <property type="match status" value="1"/>
</dbReference>
<dbReference type="Proteomes" id="UP001595596">
    <property type="component" value="Unassembled WGS sequence"/>
</dbReference>
<organism evidence="4 5">
    <name type="scientific">Paracoccus simplex</name>
    <dbReference type="NCBI Taxonomy" id="2086346"/>
    <lineage>
        <taxon>Bacteria</taxon>
        <taxon>Pseudomonadati</taxon>
        <taxon>Pseudomonadota</taxon>
        <taxon>Alphaproteobacteria</taxon>
        <taxon>Rhodobacterales</taxon>
        <taxon>Paracoccaceae</taxon>
        <taxon>Paracoccus</taxon>
    </lineage>
</organism>
<proteinExistence type="predicted"/>
<feature type="domain" description="Outer membrane protein beta-barrel" evidence="3">
    <location>
        <begin position="43"/>
        <end position="200"/>
    </location>
</feature>
<accession>A0ABV7S0P3</accession>